<dbReference type="AlphaFoldDB" id="A0A061IWD3"/>
<comment type="caution">
    <text evidence="1">The sequence shown here is derived from an EMBL/GenBank/DDBJ whole genome shotgun (WGS) entry which is preliminary data.</text>
</comment>
<dbReference type="InterPro" id="IPR019651">
    <property type="entry name" value="Glutamate_DH_NAD-spec"/>
</dbReference>
<protein>
    <submittedName>
        <fullName evidence="1">Uncharacterized protein</fullName>
    </submittedName>
</protein>
<gene>
    <name evidence="1" type="ORF">TRSC58_04857</name>
</gene>
<evidence type="ECO:0000313" key="1">
    <source>
        <dbReference type="EMBL" id="ESL07453.1"/>
    </source>
</evidence>
<evidence type="ECO:0000313" key="2">
    <source>
        <dbReference type="Proteomes" id="UP000031737"/>
    </source>
</evidence>
<dbReference type="Proteomes" id="UP000031737">
    <property type="component" value="Unassembled WGS sequence"/>
</dbReference>
<organism evidence="1 2">
    <name type="scientific">Trypanosoma rangeli SC58</name>
    <dbReference type="NCBI Taxonomy" id="429131"/>
    <lineage>
        <taxon>Eukaryota</taxon>
        <taxon>Discoba</taxon>
        <taxon>Euglenozoa</taxon>
        <taxon>Kinetoplastea</taxon>
        <taxon>Metakinetoplastina</taxon>
        <taxon>Trypanosomatida</taxon>
        <taxon>Trypanosomatidae</taxon>
        <taxon>Trypanosoma</taxon>
        <taxon>Herpetosoma</taxon>
    </lineage>
</organism>
<dbReference type="EMBL" id="AUPL01004857">
    <property type="protein sequence ID" value="ESL07453.1"/>
    <property type="molecule type" value="Genomic_DNA"/>
</dbReference>
<accession>A0A061IWD3</accession>
<sequence length="205" mass="21813">MIFAVLSSTNCVSVYVGSRLASHSLPCSRNATRRCTFADKGRDIAPSVASSSAKLRVSRCVASMMATATASFAESACATSIIRCTAASLRRSVFSTTSVFCTFVKLLRGGDGENTVCIDAECHRNGGFALLGAGDAVQDEGTEFVVVARQRSFTLKDLHLHLLLVVVYGGVLLRRAVRYGGVAANDDIELAIVHLDADREGHDVH</sequence>
<dbReference type="Pfam" id="PF10712">
    <property type="entry name" value="NAD-GH"/>
    <property type="match status" value="1"/>
</dbReference>
<proteinExistence type="predicted"/>
<name>A0A061IWD3_TRYRA</name>
<keyword evidence="2" id="KW-1185">Reference proteome</keyword>
<reference evidence="1 2" key="1">
    <citation type="submission" date="2013-07" db="EMBL/GenBank/DDBJ databases">
        <authorList>
            <person name="Stoco P.H."/>
            <person name="Wagner G."/>
            <person name="Gerber A."/>
            <person name="Zaha A."/>
            <person name="Thompson C."/>
            <person name="Bartholomeu D.C."/>
            <person name="Luckemeyer D.D."/>
            <person name="Bahia D."/>
            <person name="Loreto E."/>
            <person name="Prestes E.B."/>
            <person name="Lima F.M."/>
            <person name="Rodrigues-Luiz G."/>
            <person name="Vallejo G.A."/>
            <person name="Filho J.F."/>
            <person name="Monteiro K.M."/>
            <person name="Tyler K.M."/>
            <person name="de Almeida L.G."/>
            <person name="Ortiz M.F."/>
            <person name="Siervo M.A."/>
            <person name="de Moraes M.H."/>
            <person name="Cunha O.L."/>
            <person name="Mendonca-Neto R."/>
            <person name="Silva R."/>
            <person name="Teixeira S.M."/>
            <person name="Murta S.M."/>
            <person name="Sincero T.C."/>
            <person name="Mendes T.A."/>
            <person name="Urmenyi T.P."/>
            <person name="Silva V.G."/>
            <person name="da Rocha W.D."/>
            <person name="Andersson B."/>
            <person name="Romanha A.J."/>
            <person name="Steindel M."/>
            <person name="de Vasconcelos A.T."/>
            <person name="Grisard E.C."/>
        </authorList>
    </citation>
    <scope>NUCLEOTIDE SEQUENCE [LARGE SCALE GENOMIC DNA]</scope>
    <source>
        <strain evidence="1 2">SC58</strain>
    </source>
</reference>
<dbReference type="VEuPathDB" id="TriTrypDB:TRSC58_04857"/>